<dbReference type="Proteomes" id="UP000002012">
    <property type="component" value="Chromosome"/>
</dbReference>
<organism evidence="3 4">
    <name type="scientific">Denitrovibrio acetiphilus (strain DSM 12809 / NBRC 114555 / N2460)</name>
    <dbReference type="NCBI Taxonomy" id="522772"/>
    <lineage>
        <taxon>Bacteria</taxon>
        <taxon>Pseudomonadati</taxon>
        <taxon>Deferribacterota</taxon>
        <taxon>Deferribacteres</taxon>
        <taxon>Deferribacterales</taxon>
        <taxon>Geovibrionaceae</taxon>
        <taxon>Denitrovibrio</taxon>
    </lineage>
</organism>
<reference evidence="3 4" key="1">
    <citation type="journal article" date="2010" name="Stand. Genomic Sci.">
        <title>Complete genome sequence of Denitrovibrio acetiphilus type strain (N2460).</title>
        <authorList>
            <person name="Kiss H."/>
            <person name="Lang E."/>
            <person name="Lapidus A."/>
            <person name="Copeland A."/>
            <person name="Nolan M."/>
            <person name="Glavina Del Rio T."/>
            <person name="Chen F."/>
            <person name="Lucas S."/>
            <person name="Tice H."/>
            <person name="Cheng J.F."/>
            <person name="Han C."/>
            <person name="Goodwin L."/>
            <person name="Pitluck S."/>
            <person name="Liolios K."/>
            <person name="Pati A."/>
            <person name="Ivanova N."/>
            <person name="Mavromatis K."/>
            <person name="Chen A."/>
            <person name="Palaniappan K."/>
            <person name="Land M."/>
            <person name="Hauser L."/>
            <person name="Chang Y.J."/>
            <person name="Jeffries C.D."/>
            <person name="Detter J.C."/>
            <person name="Brettin T."/>
            <person name="Spring S."/>
            <person name="Rohde M."/>
            <person name="Goker M."/>
            <person name="Woyke T."/>
            <person name="Bristow J."/>
            <person name="Eisen J.A."/>
            <person name="Markowitz V."/>
            <person name="Hugenholtz P."/>
            <person name="Kyrpides N.C."/>
            <person name="Klenk H.P."/>
        </authorList>
    </citation>
    <scope>NUCLEOTIDE SEQUENCE [LARGE SCALE GENOMIC DNA]</scope>
    <source>
        <strain evidence="4">DSM 12809 / NBRC 114555 / N2460</strain>
    </source>
</reference>
<evidence type="ECO:0000259" key="1">
    <source>
        <dbReference type="PROSITE" id="PS51201"/>
    </source>
</evidence>
<dbReference type="PANTHER" id="PTHR43833">
    <property type="entry name" value="POTASSIUM CHANNEL PROTEIN 2-RELATED-RELATED"/>
    <property type="match status" value="1"/>
</dbReference>
<dbReference type="InterPro" id="IPR036291">
    <property type="entry name" value="NAD(P)-bd_dom_sf"/>
</dbReference>
<dbReference type="HOGENOM" id="CLU_046525_3_3_0"/>
<protein>
    <submittedName>
        <fullName evidence="3">TrkA-N domain protein</fullName>
    </submittedName>
</protein>
<dbReference type="PROSITE" id="PS51202">
    <property type="entry name" value="RCK_C"/>
    <property type="match status" value="1"/>
</dbReference>
<dbReference type="eggNOG" id="COG0569">
    <property type="taxonomic scope" value="Bacteria"/>
</dbReference>
<dbReference type="PROSITE" id="PS51201">
    <property type="entry name" value="RCK_N"/>
    <property type="match status" value="1"/>
</dbReference>
<gene>
    <name evidence="3" type="ordered locus">Dacet_1284</name>
</gene>
<dbReference type="RefSeq" id="WP_013010578.1">
    <property type="nucleotide sequence ID" value="NC_013943.1"/>
</dbReference>
<sequence length="219" mass="23989">MAQQILIIGLGHFGMSLAKTLSEKGAEVLAVDKRINRVEEASAFVTEAVVMDATDEAELAKLEPKKRDSSVCTIGEDSKDASIICTALLRQMGAPLVISRASDKMHQRILSLVGAHQVVDPEQEFGYRFANKLLFKNIIIDNEMGENMHLTEMCVLPEMIGKTLIELALPKRFGVMVVAIRKGQSGKLFQPNPSEPLDKDDTMIIVSTESAIPKLIKGV</sequence>
<dbReference type="EMBL" id="CP001968">
    <property type="protein sequence ID" value="ADD68056.1"/>
    <property type="molecule type" value="Genomic_DNA"/>
</dbReference>
<feature type="domain" description="RCK N-terminal" evidence="1">
    <location>
        <begin position="2"/>
        <end position="120"/>
    </location>
</feature>
<accession>D4H7Q7</accession>
<dbReference type="STRING" id="522772.Dacet_1284"/>
<name>D4H7Q7_DENA2</name>
<dbReference type="InterPro" id="IPR006037">
    <property type="entry name" value="RCK_C"/>
</dbReference>
<evidence type="ECO:0000313" key="3">
    <source>
        <dbReference type="EMBL" id="ADD68056.1"/>
    </source>
</evidence>
<dbReference type="GO" id="GO:0006813">
    <property type="term" value="P:potassium ion transport"/>
    <property type="evidence" value="ECO:0007669"/>
    <property type="project" value="InterPro"/>
</dbReference>
<dbReference type="InterPro" id="IPR003148">
    <property type="entry name" value="RCK_N"/>
</dbReference>
<dbReference type="SUPFAM" id="SSF116726">
    <property type="entry name" value="TrkA C-terminal domain-like"/>
    <property type="match status" value="1"/>
</dbReference>
<dbReference type="SUPFAM" id="SSF51735">
    <property type="entry name" value="NAD(P)-binding Rossmann-fold domains"/>
    <property type="match status" value="1"/>
</dbReference>
<dbReference type="GO" id="GO:0008324">
    <property type="term" value="F:monoatomic cation transmembrane transporter activity"/>
    <property type="evidence" value="ECO:0007669"/>
    <property type="project" value="InterPro"/>
</dbReference>
<dbReference type="OrthoDB" id="9776294at2"/>
<dbReference type="InterPro" id="IPR050721">
    <property type="entry name" value="Trk_Ktr_HKT_K-transport"/>
</dbReference>
<keyword evidence="4" id="KW-1185">Reference proteome</keyword>
<dbReference type="Pfam" id="PF02254">
    <property type="entry name" value="TrkA_N"/>
    <property type="match status" value="1"/>
</dbReference>
<dbReference type="PaxDb" id="522772-Dacet_1284"/>
<evidence type="ECO:0000259" key="2">
    <source>
        <dbReference type="PROSITE" id="PS51202"/>
    </source>
</evidence>
<dbReference type="Pfam" id="PF02080">
    <property type="entry name" value="TrkA_C"/>
    <property type="match status" value="1"/>
</dbReference>
<proteinExistence type="predicted"/>
<dbReference type="Gene3D" id="3.30.70.1450">
    <property type="entry name" value="Regulator of K+ conductance, C-terminal domain"/>
    <property type="match status" value="1"/>
</dbReference>
<evidence type="ECO:0000313" key="4">
    <source>
        <dbReference type="Proteomes" id="UP000002012"/>
    </source>
</evidence>
<dbReference type="AlphaFoldDB" id="D4H7Q7"/>
<dbReference type="KEGG" id="dap:Dacet_1284"/>
<dbReference type="PANTHER" id="PTHR43833:SF7">
    <property type="entry name" value="KTR SYSTEM POTASSIUM UPTAKE PROTEIN C"/>
    <property type="match status" value="1"/>
</dbReference>
<dbReference type="InParanoid" id="D4H7Q7"/>
<dbReference type="InterPro" id="IPR036721">
    <property type="entry name" value="RCK_C_sf"/>
</dbReference>
<feature type="domain" description="RCK C-terminal" evidence="2">
    <location>
        <begin position="137"/>
        <end position="219"/>
    </location>
</feature>
<dbReference type="Gene3D" id="3.40.50.720">
    <property type="entry name" value="NAD(P)-binding Rossmann-like Domain"/>
    <property type="match status" value="1"/>
</dbReference>